<dbReference type="AlphaFoldDB" id="A0AAN5AND3"/>
<feature type="signal peptide" evidence="1">
    <location>
        <begin position="1"/>
        <end position="22"/>
    </location>
</feature>
<dbReference type="EMBL" id="BQKE01000002">
    <property type="protein sequence ID" value="GJM63236.1"/>
    <property type="molecule type" value="Genomic_DNA"/>
</dbReference>
<protein>
    <recommendedName>
        <fullName evidence="2">3-keto-alpha-glucoside-1,2-lyase/3-keto-2-hydroxy-glucal hydratase domain-containing protein</fullName>
    </recommendedName>
</protein>
<evidence type="ECO:0000256" key="1">
    <source>
        <dbReference type="SAM" id="SignalP"/>
    </source>
</evidence>
<feature type="domain" description="3-keto-alpha-glucoside-1,2-lyase/3-keto-2-hydroxy-glucal hydratase" evidence="2">
    <location>
        <begin position="240"/>
        <end position="455"/>
    </location>
</feature>
<evidence type="ECO:0000259" key="2">
    <source>
        <dbReference type="Pfam" id="PF06439"/>
    </source>
</evidence>
<name>A0AAN5AND3_9BACT</name>
<dbReference type="Gene3D" id="2.60.120.560">
    <property type="entry name" value="Exo-inulinase, domain 1"/>
    <property type="match status" value="2"/>
</dbReference>
<keyword evidence="4" id="KW-1185">Reference proteome</keyword>
<keyword evidence="1" id="KW-0732">Signal</keyword>
<sequence>MRHQNFFLLGLLLCFMSMGAQAQKSKAIFNGKNLKGWQLLNGTAEFKVKDGLIVGTVNDSEVNTFLATRKQYTNFVLEYEMLMDQGLNSGVQIRSHSNPKERNGRVYGLQVEADDSDRQWFGGLYDEARKGWRYPMEYHPAGKIAYKSGEWNKIKVVAQGNRIATWVNGINCANLFEEATETGFIALQVHQAGKEHYGKTIRWRNIQLSELTEDAPFPATTAPEVSYLTNTLTDKERQEGWKLLWDGKTTNGWRGAKMDTFPANGWSIDEGILTVHASGGHESTNGGDIVTMQGYENFILEVDFWFAEGANSGIKYFVDTELNKGQGSAIGCEFQILDDGQHPDAKKGVSGNRTIASLYDLIRADAQFYAPALPRNKYVNHGQWNRARIVVKGKQVEHWLNGCKVVEYQRGTQQWRALVACSKYKDWPLFGEASRGLILLQDHGDEVKFKNIKIKELKADAAL</sequence>
<accession>A0AAN5AND3</accession>
<evidence type="ECO:0000313" key="3">
    <source>
        <dbReference type="EMBL" id="GJM63236.1"/>
    </source>
</evidence>
<gene>
    <name evidence="3" type="ORF">PEDI_37880</name>
</gene>
<dbReference type="GO" id="GO:0016787">
    <property type="term" value="F:hydrolase activity"/>
    <property type="evidence" value="ECO:0007669"/>
    <property type="project" value="InterPro"/>
</dbReference>
<organism evidence="3 4">
    <name type="scientific">Persicobacter diffluens</name>
    <dbReference type="NCBI Taxonomy" id="981"/>
    <lineage>
        <taxon>Bacteria</taxon>
        <taxon>Pseudomonadati</taxon>
        <taxon>Bacteroidota</taxon>
        <taxon>Cytophagia</taxon>
        <taxon>Cytophagales</taxon>
        <taxon>Persicobacteraceae</taxon>
        <taxon>Persicobacter</taxon>
    </lineage>
</organism>
<dbReference type="InterPro" id="IPR010496">
    <property type="entry name" value="AL/BT2_dom"/>
</dbReference>
<proteinExistence type="predicted"/>
<feature type="domain" description="3-keto-alpha-glucoside-1,2-lyase/3-keto-2-hydroxy-glucal hydratase" evidence="2">
    <location>
        <begin position="25"/>
        <end position="208"/>
    </location>
</feature>
<dbReference type="Proteomes" id="UP001310022">
    <property type="component" value="Unassembled WGS sequence"/>
</dbReference>
<comment type="caution">
    <text evidence="3">The sequence shown here is derived from an EMBL/GenBank/DDBJ whole genome shotgun (WGS) entry which is preliminary data.</text>
</comment>
<dbReference type="Pfam" id="PF06439">
    <property type="entry name" value="3keto-disac_hyd"/>
    <property type="match status" value="2"/>
</dbReference>
<evidence type="ECO:0000313" key="4">
    <source>
        <dbReference type="Proteomes" id="UP001310022"/>
    </source>
</evidence>
<feature type="chain" id="PRO_5042816316" description="3-keto-alpha-glucoside-1,2-lyase/3-keto-2-hydroxy-glucal hydratase domain-containing protein" evidence="1">
    <location>
        <begin position="23"/>
        <end position="463"/>
    </location>
</feature>
<dbReference type="RefSeq" id="WP_338238432.1">
    <property type="nucleotide sequence ID" value="NZ_BQKE01000002.1"/>
</dbReference>
<reference evidence="3 4" key="1">
    <citation type="submission" date="2021-12" db="EMBL/GenBank/DDBJ databases">
        <title>Genome sequencing of bacteria with rrn-lacking chromosome and rrn-plasmid.</title>
        <authorList>
            <person name="Anda M."/>
            <person name="Iwasaki W."/>
        </authorList>
    </citation>
    <scope>NUCLEOTIDE SEQUENCE [LARGE SCALE GENOMIC DNA]</scope>
    <source>
        <strain evidence="3 4">NBRC 15940</strain>
    </source>
</reference>